<organism evidence="1 2">
    <name type="scientific">Cichorium intybus</name>
    <name type="common">Chicory</name>
    <dbReference type="NCBI Taxonomy" id="13427"/>
    <lineage>
        <taxon>Eukaryota</taxon>
        <taxon>Viridiplantae</taxon>
        <taxon>Streptophyta</taxon>
        <taxon>Embryophyta</taxon>
        <taxon>Tracheophyta</taxon>
        <taxon>Spermatophyta</taxon>
        <taxon>Magnoliopsida</taxon>
        <taxon>eudicotyledons</taxon>
        <taxon>Gunneridae</taxon>
        <taxon>Pentapetalae</taxon>
        <taxon>asterids</taxon>
        <taxon>campanulids</taxon>
        <taxon>Asterales</taxon>
        <taxon>Asteraceae</taxon>
        <taxon>Cichorioideae</taxon>
        <taxon>Cichorieae</taxon>
        <taxon>Cichoriinae</taxon>
        <taxon>Cichorium</taxon>
    </lineage>
</organism>
<sequence>MPSDHSFASRDASKVGRDSDIYSCVVKTFVLGVELLEEGEVALRIFSHSTAVVGEVVLPLSEEIGVETSGSS</sequence>
<accession>A0ACB8ZRF2</accession>
<name>A0ACB8ZRF2_CICIN</name>
<reference evidence="1 2" key="2">
    <citation type="journal article" date="2022" name="Mol. Ecol. Resour.">
        <title>The genomes of chicory, endive, great burdock and yacon provide insights into Asteraceae paleo-polyploidization history and plant inulin production.</title>
        <authorList>
            <person name="Fan W."/>
            <person name="Wang S."/>
            <person name="Wang H."/>
            <person name="Wang A."/>
            <person name="Jiang F."/>
            <person name="Liu H."/>
            <person name="Zhao H."/>
            <person name="Xu D."/>
            <person name="Zhang Y."/>
        </authorList>
    </citation>
    <scope>NUCLEOTIDE SEQUENCE [LARGE SCALE GENOMIC DNA]</scope>
    <source>
        <strain evidence="2">cv. Punajuju</strain>
        <tissue evidence="1">Leaves</tissue>
    </source>
</reference>
<reference evidence="2" key="1">
    <citation type="journal article" date="2022" name="Mol. Ecol. Resour.">
        <title>The genomes of chicory, endive, great burdock and yacon provide insights into Asteraceae palaeo-polyploidization history and plant inulin production.</title>
        <authorList>
            <person name="Fan W."/>
            <person name="Wang S."/>
            <person name="Wang H."/>
            <person name="Wang A."/>
            <person name="Jiang F."/>
            <person name="Liu H."/>
            <person name="Zhao H."/>
            <person name="Xu D."/>
            <person name="Zhang Y."/>
        </authorList>
    </citation>
    <scope>NUCLEOTIDE SEQUENCE [LARGE SCALE GENOMIC DNA]</scope>
    <source>
        <strain evidence="2">cv. Punajuju</strain>
    </source>
</reference>
<protein>
    <submittedName>
        <fullName evidence="1">Uncharacterized protein</fullName>
    </submittedName>
</protein>
<evidence type="ECO:0000313" key="2">
    <source>
        <dbReference type="Proteomes" id="UP001055811"/>
    </source>
</evidence>
<evidence type="ECO:0000313" key="1">
    <source>
        <dbReference type="EMBL" id="KAI3700122.1"/>
    </source>
</evidence>
<dbReference type="EMBL" id="CM042016">
    <property type="protein sequence ID" value="KAI3700122.1"/>
    <property type="molecule type" value="Genomic_DNA"/>
</dbReference>
<dbReference type="Proteomes" id="UP001055811">
    <property type="component" value="Linkage Group LG08"/>
</dbReference>
<gene>
    <name evidence="1" type="ORF">L2E82_44739</name>
</gene>
<keyword evidence="2" id="KW-1185">Reference proteome</keyword>
<comment type="caution">
    <text evidence="1">The sequence shown here is derived from an EMBL/GenBank/DDBJ whole genome shotgun (WGS) entry which is preliminary data.</text>
</comment>
<proteinExistence type="predicted"/>